<dbReference type="InterPro" id="IPR050109">
    <property type="entry name" value="HTH-type_TetR-like_transc_reg"/>
</dbReference>
<keyword evidence="5" id="KW-1185">Reference proteome</keyword>
<dbReference type="InterPro" id="IPR001647">
    <property type="entry name" value="HTH_TetR"/>
</dbReference>
<evidence type="ECO:0000256" key="1">
    <source>
        <dbReference type="ARBA" id="ARBA00023125"/>
    </source>
</evidence>
<evidence type="ECO:0000313" key="4">
    <source>
        <dbReference type="EMBL" id="RDL42616.1"/>
    </source>
</evidence>
<dbReference type="OrthoDB" id="8535430at2"/>
<dbReference type="Pfam" id="PF00440">
    <property type="entry name" value="TetR_N"/>
    <property type="match status" value="1"/>
</dbReference>
<proteinExistence type="predicted"/>
<sequence>MARGRPSKKGLIAEAASNLFRVSGYQGTSIDQVVIEAGVSKPTVYSNFPSKLLLWQEVLMLLIAETERELDAKTTALKVSETSFTKGWMALWEQWVASADRIAAYRIHWGERHKLTDVEHGLFHSLEELLVAHLSAWLNAFELSNANFYALVAVSREAYLIPALSKASALPIDVESEISALIK</sequence>
<dbReference type="PROSITE" id="PS50977">
    <property type="entry name" value="HTH_TETR_2"/>
    <property type="match status" value="1"/>
</dbReference>
<dbReference type="PANTHER" id="PTHR30055">
    <property type="entry name" value="HTH-TYPE TRANSCRIPTIONAL REGULATOR RUTR"/>
    <property type="match status" value="1"/>
</dbReference>
<dbReference type="RefSeq" id="WP_115469660.1">
    <property type="nucleotide sequence ID" value="NZ_QKRA01000019.1"/>
</dbReference>
<dbReference type="Proteomes" id="UP000254326">
    <property type="component" value="Unassembled WGS sequence"/>
</dbReference>
<keyword evidence="1 2" id="KW-0238">DNA-binding</keyword>
<dbReference type="PANTHER" id="PTHR30055:SF196">
    <property type="entry name" value="HTH-TYPE TRANSCRIPTIONAL REGULATOR RUTR"/>
    <property type="match status" value="1"/>
</dbReference>
<feature type="DNA-binding region" description="H-T-H motif" evidence="2">
    <location>
        <begin position="29"/>
        <end position="48"/>
    </location>
</feature>
<dbReference type="EMBL" id="QKRA01000019">
    <property type="protein sequence ID" value="RDL42616.1"/>
    <property type="molecule type" value="Genomic_DNA"/>
</dbReference>
<feature type="domain" description="HTH tetR-type" evidence="3">
    <location>
        <begin position="6"/>
        <end position="66"/>
    </location>
</feature>
<name>A0A370U4B6_9GAMM</name>
<dbReference type="GO" id="GO:0000976">
    <property type="term" value="F:transcription cis-regulatory region binding"/>
    <property type="evidence" value="ECO:0007669"/>
    <property type="project" value="TreeGrafter"/>
</dbReference>
<comment type="caution">
    <text evidence="4">The sequence shown here is derived from an EMBL/GenBank/DDBJ whole genome shotgun (WGS) entry which is preliminary data.</text>
</comment>
<dbReference type="SUPFAM" id="SSF46689">
    <property type="entry name" value="Homeodomain-like"/>
    <property type="match status" value="1"/>
</dbReference>
<reference evidence="4 5" key="1">
    <citation type="submission" date="2018-06" db="EMBL/GenBank/DDBJ databases">
        <title>Marinomonas sp. YLB-05 draft genome sequence.</title>
        <authorList>
            <person name="Yu L."/>
            <person name="Tang X."/>
        </authorList>
    </citation>
    <scope>NUCLEOTIDE SEQUENCE [LARGE SCALE GENOMIC DNA]</scope>
    <source>
        <strain evidence="4 5">YLB-05</strain>
    </source>
</reference>
<evidence type="ECO:0000259" key="3">
    <source>
        <dbReference type="PROSITE" id="PS50977"/>
    </source>
</evidence>
<evidence type="ECO:0000313" key="5">
    <source>
        <dbReference type="Proteomes" id="UP000254326"/>
    </source>
</evidence>
<dbReference type="AlphaFoldDB" id="A0A370U4B6"/>
<evidence type="ECO:0000256" key="2">
    <source>
        <dbReference type="PROSITE-ProRule" id="PRU00335"/>
    </source>
</evidence>
<dbReference type="InterPro" id="IPR009057">
    <property type="entry name" value="Homeodomain-like_sf"/>
</dbReference>
<protein>
    <submittedName>
        <fullName evidence="4">TetR/AcrR family transcriptional regulator</fullName>
    </submittedName>
</protein>
<gene>
    <name evidence="4" type="ORF">DN730_18795</name>
</gene>
<dbReference type="Gene3D" id="1.10.357.10">
    <property type="entry name" value="Tetracycline Repressor, domain 2"/>
    <property type="match status" value="1"/>
</dbReference>
<accession>A0A370U4B6</accession>
<dbReference type="PRINTS" id="PR00455">
    <property type="entry name" value="HTHTETR"/>
</dbReference>
<organism evidence="4 5">
    <name type="scientific">Marinomonas piezotolerans</name>
    <dbReference type="NCBI Taxonomy" id="2213058"/>
    <lineage>
        <taxon>Bacteria</taxon>
        <taxon>Pseudomonadati</taxon>
        <taxon>Pseudomonadota</taxon>
        <taxon>Gammaproteobacteria</taxon>
        <taxon>Oceanospirillales</taxon>
        <taxon>Oceanospirillaceae</taxon>
        <taxon>Marinomonas</taxon>
    </lineage>
</organism>
<dbReference type="GO" id="GO:0003700">
    <property type="term" value="F:DNA-binding transcription factor activity"/>
    <property type="evidence" value="ECO:0007669"/>
    <property type="project" value="TreeGrafter"/>
</dbReference>